<dbReference type="Gene3D" id="3.30.930.10">
    <property type="entry name" value="Bira Bifunctional Protein, Domain 2"/>
    <property type="match status" value="1"/>
</dbReference>
<dbReference type="GO" id="GO:0004826">
    <property type="term" value="F:phenylalanine-tRNA ligase activity"/>
    <property type="evidence" value="ECO:0007669"/>
    <property type="project" value="UniProtKB-UniRule"/>
</dbReference>
<keyword evidence="5 13" id="KW-0436">Ligase</keyword>
<comment type="caution">
    <text evidence="16">The sequence shown here is derived from an EMBL/GenBank/DDBJ whole genome shotgun (WGS) entry which is preliminary data.</text>
</comment>
<evidence type="ECO:0000256" key="4">
    <source>
        <dbReference type="ARBA" id="ARBA00022490"/>
    </source>
</evidence>
<proteinExistence type="inferred from homology"/>
<dbReference type="PANTHER" id="PTHR11538">
    <property type="entry name" value="PHENYLALANYL-TRNA SYNTHETASE"/>
    <property type="match status" value="1"/>
</dbReference>
<reference evidence="16 17" key="1">
    <citation type="journal article" date="2015" name="Nature">
        <title>rRNA introns, odd ribosomes, and small enigmatic genomes across a large radiation of phyla.</title>
        <authorList>
            <person name="Brown C.T."/>
            <person name="Hug L.A."/>
            <person name="Thomas B.C."/>
            <person name="Sharon I."/>
            <person name="Castelle C.J."/>
            <person name="Singh A."/>
            <person name="Wilkins M.J."/>
            <person name="Williams K.H."/>
            <person name="Banfield J.F."/>
        </authorList>
    </citation>
    <scope>NUCLEOTIDE SEQUENCE [LARGE SCALE GENOMIC DNA]</scope>
</reference>
<dbReference type="InterPro" id="IPR006195">
    <property type="entry name" value="aa-tRNA-synth_II"/>
</dbReference>
<evidence type="ECO:0000256" key="7">
    <source>
        <dbReference type="ARBA" id="ARBA00022741"/>
    </source>
</evidence>
<keyword evidence="14" id="KW-1133">Transmembrane helix</keyword>
<dbReference type="GO" id="GO:0005737">
    <property type="term" value="C:cytoplasm"/>
    <property type="evidence" value="ECO:0007669"/>
    <property type="project" value="UniProtKB-SubCell"/>
</dbReference>
<dbReference type="EMBL" id="LCJB01000033">
    <property type="protein sequence ID" value="KKT70209.1"/>
    <property type="molecule type" value="Genomic_DNA"/>
</dbReference>
<keyword evidence="14" id="KW-0472">Membrane</keyword>
<feature type="binding site" evidence="13">
    <location>
        <position position="322"/>
    </location>
    <ligand>
        <name>Mg(2+)</name>
        <dbReference type="ChEBI" id="CHEBI:18420"/>
        <note>shared with beta subunit</note>
    </ligand>
</feature>
<keyword evidence="6 13" id="KW-0479">Metal-binding</keyword>
<evidence type="ECO:0000256" key="11">
    <source>
        <dbReference type="ARBA" id="ARBA00023146"/>
    </source>
</evidence>
<dbReference type="SUPFAM" id="SSF55681">
    <property type="entry name" value="Class II aaRS and biotin synthetases"/>
    <property type="match status" value="1"/>
</dbReference>
<keyword evidence="11 13" id="KW-0030">Aminoacyl-tRNA synthetase</keyword>
<comment type="catalytic activity">
    <reaction evidence="12 13">
        <text>tRNA(Phe) + L-phenylalanine + ATP = L-phenylalanyl-tRNA(Phe) + AMP + diphosphate + H(+)</text>
        <dbReference type="Rhea" id="RHEA:19413"/>
        <dbReference type="Rhea" id="RHEA-COMP:9668"/>
        <dbReference type="Rhea" id="RHEA-COMP:9699"/>
        <dbReference type="ChEBI" id="CHEBI:15378"/>
        <dbReference type="ChEBI" id="CHEBI:30616"/>
        <dbReference type="ChEBI" id="CHEBI:33019"/>
        <dbReference type="ChEBI" id="CHEBI:58095"/>
        <dbReference type="ChEBI" id="CHEBI:78442"/>
        <dbReference type="ChEBI" id="CHEBI:78531"/>
        <dbReference type="ChEBI" id="CHEBI:456215"/>
        <dbReference type="EC" id="6.1.1.20"/>
    </reaction>
</comment>
<evidence type="ECO:0000256" key="10">
    <source>
        <dbReference type="ARBA" id="ARBA00022917"/>
    </source>
</evidence>
<keyword evidence="7 13" id="KW-0547">Nucleotide-binding</keyword>
<dbReference type="AlphaFoldDB" id="A0A0G1ME59"/>
<keyword evidence="4 13" id="KW-0963">Cytoplasm</keyword>
<protein>
    <recommendedName>
        <fullName evidence="13">Phenylalanine--tRNA ligase alpha subunit</fullName>
        <ecNumber evidence="13">6.1.1.20</ecNumber>
    </recommendedName>
    <alternativeName>
        <fullName evidence="13">Phenylalanyl-tRNA synthetase alpha subunit</fullName>
        <shortName evidence="13">PheRS</shortName>
    </alternativeName>
</protein>
<dbReference type="GO" id="GO:0006432">
    <property type="term" value="P:phenylalanyl-tRNA aminoacylation"/>
    <property type="evidence" value="ECO:0007669"/>
    <property type="project" value="UniProtKB-UniRule"/>
</dbReference>
<dbReference type="InterPro" id="IPR004188">
    <property type="entry name" value="Phe-tRNA_ligase_II_N"/>
</dbReference>
<name>A0A0G1ME59_9BACT</name>
<comment type="subcellular location">
    <subcellularLocation>
        <location evidence="1 13">Cytoplasm</location>
    </subcellularLocation>
</comment>
<keyword evidence="8 13" id="KW-0067">ATP-binding</keyword>
<evidence type="ECO:0000256" key="3">
    <source>
        <dbReference type="ARBA" id="ARBA00011209"/>
    </source>
</evidence>
<dbReference type="PROSITE" id="PS50862">
    <property type="entry name" value="AA_TRNA_LIGASE_II"/>
    <property type="match status" value="1"/>
</dbReference>
<evidence type="ECO:0000256" key="13">
    <source>
        <dbReference type="HAMAP-Rule" id="MF_00281"/>
    </source>
</evidence>
<feature type="domain" description="Aminoacyl-transfer RNA synthetases class-II family profile" evidence="15">
    <location>
        <begin position="177"/>
        <end position="386"/>
    </location>
</feature>
<dbReference type="PANTHER" id="PTHR11538:SF41">
    <property type="entry name" value="PHENYLALANINE--TRNA LIGASE, MITOCHONDRIAL"/>
    <property type="match status" value="1"/>
</dbReference>
<comment type="cofactor">
    <cofactor evidence="13">
        <name>Mg(2+)</name>
        <dbReference type="ChEBI" id="CHEBI:18420"/>
    </cofactor>
    <text evidence="13">Binds 2 magnesium ions per tetramer.</text>
</comment>
<comment type="similarity">
    <text evidence="2 13">Belongs to the class-II aminoacyl-tRNA synthetase family. Phe-tRNA synthetase alpha subunit type 1 subfamily.</text>
</comment>
<evidence type="ECO:0000259" key="15">
    <source>
        <dbReference type="PROSITE" id="PS50862"/>
    </source>
</evidence>
<evidence type="ECO:0000313" key="17">
    <source>
        <dbReference type="Proteomes" id="UP000034154"/>
    </source>
</evidence>
<evidence type="ECO:0000256" key="5">
    <source>
        <dbReference type="ARBA" id="ARBA00022598"/>
    </source>
</evidence>
<dbReference type="NCBIfam" id="TIGR00468">
    <property type="entry name" value="pheS"/>
    <property type="match status" value="1"/>
</dbReference>
<dbReference type="InterPro" id="IPR004529">
    <property type="entry name" value="Phe-tRNA-synth_IIc_asu"/>
</dbReference>
<dbReference type="HAMAP" id="MF_00281">
    <property type="entry name" value="Phe_tRNA_synth_alpha1"/>
    <property type="match status" value="1"/>
</dbReference>
<dbReference type="PATRIC" id="fig|1619000.3.peg.580"/>
<organism evidence="16 17">
    <name type="scientific">Candidatus Uhrbacteria bacterium GW2011_GWF2_44_350</name>
    <dbReference type="NCBI Taxonomy" id="1619000"/>
    <lineage>
        <taxon>Bacteria</taxon>
        <taxon>Candidatus Uhriibacteriota</taxon>
    </lineage>
</organism>
<dbReference type="GO" id="GO:0000049">
    <property type="term" value="F:tRNA binding"/>
    <property type="evidence" value="ECO:0007669"/>
    <property type="project" value="InterPro"/>
</dbReference>
<evidence type="ECO:0000313" key="16">
    <source>
        <dbReference type="EMBL" id="KKT70209.1"/>
    </source>
</evidence>
<keyword evidence="14" id="KW-0812">Transmembrane</keyword>
<dbReference type="Pfam" id="PF01409">
    <property type="entry name" value="tRNA-synt_2d"/>
    <property type="match status" value="1"/>
</dbReference>
<dbReference type="GO" id="GO:0000287">
    <property type="term" value="F:magnesium ion binding"/>
    <property type="evidence" value="ECO:0007669"/>
    <property type="project" value="UniProtKB-UniRule"/>
</dbReference>
<dbReference type="Proteomes" id="UP000034154">
    <property type="component" value="Unassembled WGS sequence"/>
</dbReference>
<evidence type="ECO:0000256" key="12">
    <source>
        <dbReference type="ARBA" id="ARBA00049255"/>
    </source>
</evidence>
<dbReference type="InterPro" id="IPR010978">
    <property type="entry name" value="tRNA-bd_arm"/>
</dbReference>
<dbReference type="InterPro" id="IPR002319">
    <property type="entry name" value="Phenylalanyl-tRNA_Synthase"/>
</dbReference>
<evidence type="ECO:0000256" key="1">
    <source>
        <dbReference type="ARBA" id="ARBA00004496"/>
    </source>
</evidence>
<keyword evidence="9 13" id="KW-0460">Magnesium</keyword>
<evidence type="ECO:0000256" key="2">
    <source>
        <dbReference type="ARBA" id="ARBA00010207"/>
    </source>
</evidence>
<dbReference type="Pfam" id="PF02912">
    <property type="entry name" value="Phe_tRNA-synt_N"/>
    <property type="match status" value="1"/>
</dbReference>
<dbReference type="SUPFAM" id="SSF46589">
    <property type="entry name" value="tRNA-binding arm"/>
    <property type="match status" value="1"/>
</dbReference>
<evidence type="ECO:0000256" key="14">
    <source>
        <dbReference type="SAM" id="Phobius"/>
    </source>
</evidence>
<feature type="transmembrane region" description="Helical" evidence="14">
    <location>
        <begin position="46"/>
        <end position="64"/>
    </location>
</feature>
<sequence>MVGRIVVEVVESACWPRRNRRIGLVARPRRRRRSTPSTISTPSTLYAFYAFYDFYAFYVFYVFTQHTHMQQKFSDLKKTFDAALADLKDGVDLEEIKNKFLGRKGYLATLMKEMADLADDERKAIGRLANETKMAMEEGFARAEAARKTNQILEGEWLDVSEPVFPADEHGHLHPVTRVQEELEDLFTSMGFMIADGPELESDFFNFTALNIPPTHPARDMQDTLYIKNHPDQVMRTQTSPVQVRAMRKYGAPLRLVVPGRCFRNESTDARHEHTFYQLEGLVVDKGINFAHMKASLEKVAKHLFGEEAEMRLRPKFYPFVEPGVRGEVTCFLCHGKGCRVCKNSGWLEVLGAGLVHPNVLREGGVDPNEYQGFAFGFGLSRLAMLKYNIDDARLMQGGDVRFLQQF</sequence>
<keyword evidence="10 13" id="KW-0648">Protein biosynthesis</keyword>
<dbReference type="EC" id="6.1.1.20" evidence="13"/>
<gene>
    <name evidence="13" type="primary">pheS</name>
    <name evidence="16" type="ORF">UW63_C0033G0004</name>
</gene>
<evidence type="ECO:0000256" key="6">
    <source>
        <dbReference type="ARBA" id="ARBA00022723"/>
    </source>
</evidence>
<accession>A0A0G1ME59</accession>
<dbReference type="GO" id="GO:0005524">
    <property type="term" value="F:ATP binding"/>
    <property type="evidence" value="ECO:0007669"/>
    <property type="project" value="UniProtKB-UniRule"/>
</dbReference>
<comment type="subunit">
    <text evidence="3 13">Tetramer of two alpha and two beta subunits.</text>
</comment>
<dbReference type="InterPro" id="IPR022911">
    <property type="entry name" value="Phe_tRNA_ligase_alpha1_bac"/>
</dbReference>
<evidence type="ECO:0000256" key="9">
    <source>
        <dbReference type="ARBA" id="ARBA00022842"/>
    </source>
</evidence>
<dbReference type="InterPro" id="IPR045864">
    <property type="entry name" value="aa-tRNA-synth_II/BPL/LPL"/>
</dbReference>
<evidence type="ECO:0000256" key="8">
    <source>
        <dbReference type="ARBA" id="ARBA00022840"/>
    </source>
</evidence>
<dbReference type="CDD" id="cd00496">
    <property type="entry name" value="PheRS_alpha_core"/>
    <property type="match status" value="1"/>
</dbReference>